<reference evidence="1 2" key="1">
    <citation type="submission" date="2017-06" db="EMBL/GenBank/DDBJ databases">
        <title>Draft genome of Bartonella tribocorum C635.</title>
        <authorList>
            <person name="Hadjadj L."/>
            <person name="Jiyipong T."/>
            <person name="Diene S.M."/>
            <person name="Morand S."/>
            <person name="Rolain J.-M."/>
        </authorList>
    </citation>
    <scope>NUCLEOTIDE SEQUENCE [LARGE SCALE GENOMIC DNA]</scope>
    <source>
        <strain evidence="1 2">C635</strain>
    </source>
</reference>
<proteinExistence type="predicted"/>
<gene>
    <name evidence="1" type="ORF">CEV08_08905</name>
</gene>
<dbReference type="AlphaFoldDB" id="A0A2N9Y8E9"/>
<dbReference type="EMBL" id="NJPP01000056">
    <property type="protein sequence ID" value="PIT67982.1"/>
    <property type="molecule type" value="Genomic_DNA"/>
</dbReference>
<name>A0A2N9Y8E9_9HYPH</name>
<dbReference type="NCBIfam" id="TIGR01414">
    <property type="entry name" value="autotrans_barl"/>
    <property type="match status" value="1"/>
</dbReference>
<dbReference type="InterPro" id="IPR011050">
    <property type="entry name" value="Pectin_lyase_fold/virulence"/>
</dbReference>
<comment type="caution">
    <text evidence="1">The sequence shown here is derived from an EMBL/GenBank/DDBJ whole genome shotgun (WGS) entry which is preliminary data.</text>
</comment>
<sequence length="97" mass="10861">MHQQQKKTDRLLIYGDVSGTTLIYVTAHLEKNNIETNTFAPSNMDGLSLIKVFGKANQNSFKLANGYITINGSPYKYILKAYGPTSNHNKKVLKKVL</sequence>
<dbReference type="GO" id="GO:0019867">
    <property type="term" value="C:outer membrane"/>
    <property type="evidence" value="ECO:0007669"/>
    <property type="project" value="InterPro"/>
</dbReference>
<dbReference type="Proteomes" id="UP000230791">
    <property type="component" value="Unassembled WGS sequence"/>
</dbReference>
<dbReference type="Gene3D" id="2.160.20.20">
    <property type="match status" value="1"/>
</dbReference>
<protein>
    <submittedName>
        <fullName evidence="1">Uncharacterized protein</fullName>
    </submittedName>
</protein>
<evidence type="ECO:0000313" key="2">
    <source>
        <dbReference type="Proteomes" id="UP000230791"/>
    </source>
</evidence>
<dbReference type="InterPro" id="IPR012332">
    <property type="entry name" value="Autotransporter_pectin_lyase_C"/>
</dbReference>
<evidence type="ECO:0000313" key="1">
    <source>
        <dbReference type="EMBL" id="PIT67982.1"/>
    </source>
</evidence>
<accession>A0A2N9Y8E9</accession>
<dbReference type="InterPro" id="IPR006315">
    <property type="entry name" value="OM_autotransptr_brl_dom"/>
</dbReference>
<dbReference type="SUPFAM" id="SSF51126">
    <property type="entry name" value="Pectin lyase-like"/>
    <property type="match status" value="1"/>
</dbReference>
<organism evidence="1 2">
    <name type="scientific">Bartonella tribocorum</name>
    <dbReference type="NCBI Taxonomy" id="85701"/>
    <lineage>
        <taxon>Bacteria</taxon>
        <taxon>Pseudomonadati</taxon>
        <taxon>Pseudomonadota</taxon>
        <taxon>Alphaproteobacteria</taxon>
        <taxon>Hyphomicrobiales</taxon>
        <taxon>Bartonellaceae</taxon>
        <taxon>Bartonella</taxon>
    </lineage>
</organism>